<evidence type="ECO:0000256" key="4">
    <source>
        <dbReference type="ARBA" id="ARBA00022989"/>
    </source>
</evidence>
<keyword evidence="4 6" id="KW-1133">Transmembrane helix</keyword>
<gene>
    <name evidence="8" type="ORF">Sste5346_006387</name>
</gene>
<reference evidence="8 9" key="1">
    <citation type="journal article" date="2024" name="IMA Fungus">
        <title>IMA Genome - F19 : A genome assembly and annotation guide to empower mycologists, including annotated draft genome sequences of Ceratocystis pirilliformis, Diaporthe australafricana, Fusarium ophioides, Paecilomyces lecythidis, and Sporothrix stenoceras.</title>
        <authorList>
            <person name="Aylward J."/>
            <person name="Wilson A.M."/>
            <person name="Visagie C.M."/>
            <person name="Spraker J."/>
            <person name="Barnes I."/>
            <person name="Buitendag C."/>
            <person name="Ceriani C."/>
            <person name="Del Mar Angel L."/>
            <person name="du Plessis D."/>
            <person name="Fuchs T."/>
            <person name="Gasser K."/>
            <person name="Kramer D."/>
            <person name="Li W."/>
            <person name="Munsamy K."/>
            <person name="Piso A."/>
            <person name="Price J.L."/>
            <person name="Sonnekus B."/>
            <person name="Thomas C."/>
            <person name="van der Nest A."/>
            <person name="van Dijk A."/>
            <person name="van Heerden A."/>
            <person name="van Vuuren N."/>
            <person name="Yilmaz N."/>
            <person name="Duong T.A."/>
            <person name="van der Merwe N.A."/>
            <person name="Wingfield M.J."/>
            <person name="Wingfield B.D."/>
        </authorList>
    </citation>
    <scope>NUCLEOTIDE SEQUENCE [LARGE SCALE GENOMIC DNA]</scope>
    <source>
        <strain evidence="8 9">CMW 5346</strain>
    </source>
</reference>
<name>A0ABR3Z052_9PEZI</name>
<keyword evidence="9" id="KW-1185">Reference proteome</keyword>
<dbReference type="InterPro" id="IPR007248">
    <property type="entry name" value="Mpv17_PMP22"/>
</dbReference>
<comment type="similarity">
    <text evidence="2 6">Belongs to the peroxisomal membrane protein PXMP2/4 family.</text>
</comment>
<dbReference type="Pfam" id="PF04117">
    <property type="entry name" value="Mpv17_PMP22"/>
    <property type="match status" value="1"/>
</dbReference>
<feature type="compositionally biased region" description="Polar residues" evidence="7">
    <location>
        <begin position="127"/>
        <end position="147"/>
    </location>
</feature>
<evidence type="ECO:0000256" key="3">
    <source>
        <dbReference type="ARBA" id="ARBA00022692"/>
    </source>
</evidence>
<sequence>MSWDLFSRRIARAANSKYIYGQIPLLHFIIFLIEMAIVARLTARFNAYYEERPVLTMMVTNAVLGGIADTVAQTITSMKQRQLRKGYEAKDDDDIALGRYNYRDRDDANKDSNSVAIEIHELAAGRTPNSTGQGIASASSSRHSTPDNVLPNYNNNNLPASKMLPPPFDFERLTRFMAYGFGMAPIQFKWFQFLSRTFPITKNTSALGATLKRVAMDQLVFAPLGIAWFFTVMTVTEGGGRRAVQTKLKDMFVPTLKANFMVWPAVQLVNFRLMPVQFQLPFVSTVGIAWTAYLSLTNAAEDVQQIKAHVPDAPGVRLE</sequence>
<feature type="transmembrane region" description="Helical" evidence="6">
    <location>
        <begin position="54"/>
        <end position="75"/>
    </location>
</feature>
<dbReference type="EMBL" id="JAWCUI010000037">
    <property type="protein sequence ID" value="KAL1893557.1"/>
    <property type="molecule type" value="Genomic_DNA"/>
</dbReference>
<feature type="transmembrane region" description="Helical" evidence="6">
    <location>
        <begin position="20"/>
        <end position="42"/>
    </location>
</feature>
<dbReference type="PANTHER" id="PTHR11266">
    <property type="entry name" value="PEROXISOMAL MEMBRANE PROTEIN 2, PXMP2 MPV17"/>
    <property type="match status" value="1"/>
</dbReference>
<evidence type="ECO:0000256" key="5">
    <source>
        <dbReference type="ARBA" id="ARBA00023136"/>
    </source>
</evidence>
<evidence type="ECO:0008006" key="10">
    <source>
        <dbReference type="Google" id="ProtNLM"/>
    </source>
</evidence>
<dbReference type="PANTHER" id="PTHR11266:SF50">
    <property type="entry name" value="VACUOLAR MEMBRANE PROTEIN YOR292C"/>
    <property type="match status" value="1"/>
</dbReference>
<keyword evidence="3 6" id="KW-0812">Transmembrane</keyword>
<evidence type="ECO:0000256" key="6">
    <source>
        <dbReference type="RuleBase" id="RU363053"/>
    </source>
</evidence>
<comment type="caution">
    <text evidence="8">The sequence shown here is derived from an EMBL/GenBank/DDBJ whole genome shotgun (WGS) entry which is preliminary data.</text>
</comment>
<protein>
    <recommendedName>
        <fullName evidence="10">Protein Mpv17</fullName>
    </recommendedName>
</protein>
<evidence type="ECO:0000256" key="1">
    <source>
        <dbReference type="ARBA" id="ARBA00004141"/>
    </source>
</evidence>
<feature type="region of interest" description="Disordered" evidence="7">
    <location>
        <begin position="126"/>
        <end position="150"/>
    </location>
</feature>
<evidence type="ECO:0000313" key="9">
    <source>
        <dbReference type="Proteomes" id="UP001583186"/>
    </source>
</evidence>
<comment type="subcellular location">
    <subcellularLocation>
        <location evidence="1">Membrane</location>
        <topology evidence="1">Multi-pass membrane protein</topology>
    </subcellularLocation>
</comment>
<keyword evidence="5 6" id="KW-0472">Membrane</keyword>
<accession>A0ABR3Z052</accession>
<dbReference type="Proteomes" id="UP001583186">
    <property type="component" value="Unassembled WGS sequence"/>
</dbReference>
<evidence type="ECO:0000256" key="7">
    <source>
        <dbReference type="SAM" id="MobiDB-lite"/>
    </source>
</evidence>
<evidence type="ECO:0000256" key="2">
    <source>
        <dbReference type="ARBA" id="ARBA00006824"/>
    </source>
</evidence>
<evidence type="ECO:0000313" key="8">
    <source>
        <dbReference type="EMBL" id="KAL1893557.1"/>
    </source>
</evidence>
<proteinExistence type="inferred from homology"/>
<organism evidence="8 9">
    <name type="scientific">Sporothrix stenoceras</name>
    <dbReference type="NCBI Taxonomy" id="5173"/>
    <lineage>
        <taxon>Eukaryota</taxon>
        <taxon>Fungi</taxon>
        <taxon>Dikarya</taxon>
        <taxon>Ascomycota</taxon>
        <taxon>Pezizomycotina</taxon>
        <taxon>Sordariomycetes</taxon>
        <taxon>Sordariomycetidae</taxon>
        <taxon>Ophiostomatales</taxon>
        <taxon>Ophiostomataceae</taxon>
        <taxon>Sporothrix</taxon>
    </lineage>
</organism>